<dbReference type="InterPro" id="IPR019888">
    <property type="entry name" value="Tscrpt_reg_AsnC-like"/>
</dbReference>
<dbReference type="AlphaFoldDB" id="A0A344LKZ9"/>
<keyword evidence="6" id="KW-1185">Reference proteome</keyword>
<evidence type="ECO:0000313" key="5">
    <source>
        <dbReference type="EMBL" id="AXB48723.1"/>
    </source>
</evidence>
<dbReference type="EMBL" id="CP015163">
    <property type="protein sequence ID" value="AXB48723.1"/>
    <property type="molecule type" value="Genomic_DNA"/>
</dbReference>
<feature type="domain" description="HTH asnC-type" evidence="4">
    <location>
        <begin position="177"/>
        <end position="237"/>
    </location>
</feature>
<dbReference type="Proteomes" id="UP000250434">
    <property type="component" value="Chromosome"/>
</dbReference>
<dbReference type="KEGG" id="aab:A4R43_22610"/>
<dbReference type="SUPFAM" id="SSF46785">
    <property type="entry name" value="Winged helix' DNA-binding domain"/>
    <property type="match status" value="2"/>
</dbReference>
<dbReference type="GO" id="GO:0005829">
    <property type="term" value="C:cytosol"/>
    <property type="evidence" value="ECO:0007669"/>
    <property type="project" value="TreeGrafter"/>
</dbReference>
<evidence type="ECO:0000259" key="4">
    <source>
        <dbReference type="PROSITE" id="PS50956"/>
    </source>
</evidence>
<evidence type="ECO:0000256" key="3">
    <source>
        <dbReference type="ARBA" id="ARBA00023163"/>
    </source>
</evidence>
<dbReference type="SMART" id="SM00344">
    <property type="entry name" value="HTH_ASNC"/>
    <property type="match status" value="2"/>
</dbReference>
<evidence type="ECO:0000256" key="1">
    <source>
        <dbReference type="ARBA" id="ARBA00023015"/>
    </source>
</evidence>
<dbReference type="InterPro" id="IPR019887">
    <property type="entry name" value="Tscrpt_reg_AsnC/Lrp_C"/>
</dbReference>
<dbReference type="InterPro" id="IPR036388">
    <property type="entry name" value="WH-like_DNA-bd_sf"/>
</dbReference>
<dbReference type="GO" id="GO:0043200">
    <property type="term" value="P:response to amino acid"/>
    <property type="evidence" value="ECO:0007669"/>
    <property type="project" value="TreeGrafter"/>
</dbReference>
<evidence type="ECO:0000256" key="2">
    <source>
        <dbReference type="ARBA" id="ARBA00023125"/>
    </source>
</evidence>
<dbReference type="PRINTS" id="PR00033">
    <property type="entry name" value="HTHASNC"/>
</dbReference>
<sequence length="331" mass="35619">MTSHAFDALDRRLLHALQLDGRASFSRIGEVLGVSGQTVARHYTALRSHGMIKVIGLSDPDLLGEVLWLTRVRCTPDAAGAVAGAIARRDDTAWVHLTSGGTEIVCVTRVPGGNSDENTPLLQQLPHTPRVLDVTAQCVLNVFLGGGEGLLRKARVLTAAEVEALSWTTDATPRHEMSEQDCAMLALLRTDGRTQIAELAAATGWSQTTVRRRLAELRAGGLLRFVVDFDHRLLGYGVHVLLWLSVEPADLEMAGTLMAEEHPEVAYVAATTGRTNLVAGVVCTSVKDLYGYLTRRLAVLPGVRQIETAPVVRTLKSATVLNPGRPGATGW</sequence>
<dbReference type="InterPro" id="IPR036390">
    <property type="entry name" value="WH_DNA-bd_sf"/>
</dbReference>
<organism evidence="5 6">
    <name type="scientific">Amycolatopsis albispora</name>
    <dbReference type="NCBI Taxonomy" id="1804986"/>
    <lineage>
        <taxon>Bacteria</taxon>
        <taxon>Bacillati</taxon>
        <taxon>Actinomycetota</taxon>
        <taxon>Actinomycetes</taxon>
        <taxon>Pseudonocardiales</taxon>
        <taxon>Pseudonocardiaceae</taxon>
        <taxon>Amycolatopsis</taxon>
    </lineage>
</organism>
<dbReference type="SUPFAM" id="SSF54909">
    <property type="entry name" value="Dimeric alpha+beta barrel"/>
    <property type="match status" value="1"/>
</dbReference>
<keyword evidence="3" id="KW-0804">Transcription</keyword>
<feature type="domain" description="HTH asnC-type" evidence="4">
    <location>
        <begin position="6"/>
        <end position="66"/>
    </location>
</feature>
<evidence type="ECO:0000313" key="6">
    <source>
        <dbReference type="Proteomes" id="UP000250434"/>
    </source>
</evidence>
<dbReference type="OrthoDB" id="3453230at2"/>
<dbReference type="GO" id="GO:0043565">
    <property type="term" value="F:sequence-specific DNA binding"/>
    <property type="evidence" value="ECO:0007669"/>
    <property type="project" value="InterPro"/>
</dbReference>
<keyword evidence="2" id="KW-0238">DNA-binding</keyword>
<dbReference type="Gene3D" id="1.10.10.10">
    <property type="entry name" value="Winged helix-like DNA-binding domain superfamily/Winged helix DNA-binding domain"/>
    <property type="match status" value="2"/>
</dbReference>
<dbReference type="PANTHER" id="PTHR30154">
    <property type="entry name" value="LEUCINE-RESPONSIVE REGULATORY PROTEIN"/>
    <property type="match status" value="1"/>
</dbReference>
<dbReference type="Pfam" id="PF13404">
    <property type="entry name" value="HTH_AsnC-type"/>
    <property type="match status" value="2"/>
</dbReference>
<name>A0A344LKZ9_9PSEU</name>
<keyword evidence="1" id="KW-0805">Transcription regulation</keyword>
<reference evidence="5 6" key="1">
    <citation type="submission" date="2016-04" db="EMBL/GenBank/DDBJ databases">
        <title>Complete genome sequence and analysis of deep-sea sediment isolate, Amycolatopsis sp. WP1.</title>
        <authorList>
            <person name="Wang H."/>
            <person name="Chen S."/>
            <person name="Wu Q."/>
        </authorList>
    </citation>
    <scope>NUCLEOTIDE SEQUENCE [LARGE SCALE GENOMIC DNA]</scope>
    <source>
        <strain evidence="5 6">WP1</strain>
    </source>
</reference>
<protein>
    <submittedName>
        <fullName evidence="5">AsnC family transcriptional regulator</fullName>
    </submittedName>
</protein>
<dbReference type="InterPro" id="IPR011008">
    <property type="entry name" value="Dimeric_a/b-barrel"/>
</dbReference>
<dbReference type="PROSITE" id="PS50956">
    <property type="entry name" value="HTH_ASNC_2"/>
    <property type="match status" value="2"/>
</dbReference>
<dbReference type="Gene3D" id="3.30.70.920">
    <property type="match status" value="1"/>
</dbReference>
<gene>
    <name evidence="5" type="ORF">A4R43_22610</name>
</gene>
<dbReference type="InterPro" id="IPR011991">
    <property type="entry name" value="ArsR-like_HTH"/>
</dbReference>
<accession>A0A344LKZ9</accession>
<dbReference type="PANTHER" id="PTHR30154:SF34">
    <property type="entry name" value="TRANSCRIPTIONAL REGULATOR AZLB"/>
    <property type="match status" value="1"/>
</dbReference>
<dbReference type="InterPro" id="IPR000485">
    <property type="entry name" value="AsnC-type_HTH_dom"/>
</dbReference>
<dbReference type="CDD" id="cd00090">
    <property type="entry name" value="HTH_ARSR"/>
    <property type="match status" value="1"/>
</dbReference>
<dbReference type="Pfam" id="PF01037">
    <property type="entry name" value="AsnC_trans_reg"/>
    <property type="match status" value="1"/>
</dbReference>
<proteinExistence type="predicted"/>